<evidence type="ECO:0000259" key="1">
    <source>
        <dbReference type="Pfam" id="PF07992"/>
    </source>
</evidence>
<name>A0A9D1PRG4_9FIRM</name>
<dbReference type="Proteomes" id="UP000824162">
    <property type="component" value="Unassembled WGS sequence"/>
</dbReference>
<dbReference type="SUPFAM" id="SSF51971">
    <property type="entry name" value="Nucleotide-binding domain"/>
    <property type="match status" value="2"/>
</dbReference>
<dbReference type="EC" id="1.4.1.13" evidence="3"/>
<sequence>MPNMSLEKVRMPEQQPDVRNKNFEEVTLGYTEEMAVEEAKRCLNCKHKPCIKGCPVMVKIPEFIALTAEGKFKEAYEKIQETSSLPAVCGRVCPQETQCEKYCVRGIKGEPVAIGRLERFVADWYMKNIASKPEKPEQNGMKVAVVGAGPAGLTCAGDLARLGYDVTVFEAFHTPGGVLVYGIPEFRLPKAIVAAEVDKLKELGVKIMTNMVIGKVLSVDELLNEEGFDAVFIGTGAGLPSFMKIEGESLNGVYSANEFLTRINLMKAYKFPEYDTPVYVGKNVVVVGGGNVAMDAARSAKRLGAENVYIVYRRSEEEMPARAEEIHHAKEEAIEFKLLNNPVKINGDENGWVSSVTCIKMELGEPDASGRRRPVPVEGSEFDIEADVVVVAIGQTPNPLIKNTTPDLETNKWGCIVAKEETGATSKTGVYAGGDAVTGAATVILAMGAGKTAAASIDEYLKSKNK</sequence>
<dbReference type="InterPro" id="IPR023753">
    <property type="entry name" value="FAD/NAD-binding_dom"/>
</dbReference>
<dbReference type="EMBL" id="DXIJ01000035">
    <property type="protein sequence ID" value="HIV85525.1"/>
    <property type="molecule type" value="Genomic_DNA"/>
</dbReference>
<dbReference type="Pfam" id="PF14691">
    <property type="entry name" value="Fer4_20"/>
    <property type="match status" value="1"/>
</dbReference>
<dbReference type="SUPFAM" id="SSF46548">
    <property type="entry name" value="alpha-helical ferredoxin"/>
    <property type="match status" value="1"/>
</dbReference>
<keyword evidence="3" id="KW-0560">Oxidoreductase</keyword>
<reference evidence="3" key="1">
    <citation type="journal article" date="2021" name="PeerJ">
        <title>Extensive microbial diversity within the chicken gut microbiome revealed by metagenomics and culture.</title>
        <authorList>
            <person name="Gilroy R."/>
            <person name="Ravi A."/>
            <person name="Getino M."/>
            <person name="Pursley I."/>
            <person name="Horton D.L."/>
            <person name="Alikhan N.F."/>
            <person name="Baker D."/>
            <person name="Gharbi K."/>
            <person name="Hall N."/>
            <person name="Watson M."/>
            <person name="Adriaenssens E.M."/>
            <person name="Foster-Nyarko E."/>
            <person name="Jarju S."/>
            <person name="Secka A."/>
            <person name="Antonio M."/>
            <person name="Oren A."/>
            <person name="Chaudhuri R.R."/>
            <person name="La Ragione R."/>
            <person name="Hildebrand F."/>
            <person name="Pallen M.J."/>
        </authorList>
    </citation>
    <scope>NUCLEOTIDE SEQUENCE</scope>
    <source>
        <strain evidence="3">5790</strain>
    </source>
</reference>
<reference evidence="3" key="2">
    <citation type="submission" date="2021-04" db="EMBL/GenBank/DDBJ databases">
        <authorList>
            <person name="Gilroy R."/>
        </authorList>
    </citation>
    <scope>NUCLEOTIDE SEQUENCE</scope>
    <source>
        <strain evidence="3">5790</strain>
    </source>
</reference>
<dbReference type="PANTHER" id="PTHR42783:SF3">
    <property type="entry name" value="GLUTAMATE SYNTHASE [NADPH] SMALL CHAIN-RELATED"/>
    <property type="match status" value="1"/>
</dbReference>
<dbReference type="Pfam" id="PF07992">
    <property type="entry name" value="Pyr_redox_2"/>
    <property type="match status" value="1"/>
</dbReference>
<dbReference type="PRINTS" id="PR00419">
    <property type="entry name" value="ADXRDTASE"/>
</dbReference>
<dbReference type="InterPro" id="IPR036188">
    <property type="entry name" value="FAD/NAD-bd_sf"/>
</dbReference>
<organism evidence="3 4">
    <name type="scientific">Candidatus Monoglobus merdigallinarum</name>
    <dbReference type="NCBI Taxonomy" id="2838698"/>
    <lineage>
        <taxon>Bacteria</taxon>
        <taxon>Bacillati</taxon>
        <taxon>Bacillota</taxon>
        <taxon>Clostridia</taxon>
        <taxon>Monoglobales</taxon>
        <taxon>Monoglobaceae</taxon>
        <taxon>Monoglobus</taxon>
    </lineage>
</organism>
<dbReference type="Gene3D" id="1.10.1060.10">
    <property type="entry name" value="Alpha-helical ferredoxin"/>
    <property type="match status" value="1"/>
</dbReference>
<comment type="caution">
    <text evidence="3">The sequence shown here is derived from an EMBL/GenBank/DDBJ whole genome shotgun (WGS) entry which is preliminary data.</text>
</comment>
<dbReference type="AlphaFoldDB" id="A0A9D1PRG4"/>
<dbReference type="GO" id="GO:0051536">
    <property type="term" value="F:iron-sulfur cluster binding"/>
    <property type="evidence" value="ECO:0007669"/>
    <property type="project" value="InterPro"/>
</dbReference>
<dbReference type="NCBIfam" id="TIGR01316">
    <property type="entry name" value="gltA"/>
    <property type="match status" value="1"/>
</dbReference>
<evidence type="ECO:0000259" key="2">
    <source>
        <dbReference type="Pfam" id="PF14691"/>
    </source>
</evidence>
<dbReference type="GO" id="GO:0004355">
    <property type="term" value="F:glutamate synthase (NADPH) activity"/>
    <property type="evidence" value="ECO:0007669"/>
    <property type="project" value="UniProtKB-EC"/>
</dbReference>
<dbReference type="InterPro" id="IPR006004">
    <property type="entry name" value="SudA-like"/>
</dbReference>
<protein>
    <submittedName>
        <fullName evidence="3">NADPH-dependent glutamate synthase</fullName>
        <ecNumber evidence="3">1.4.1.13</ecNumber>
    </submittedName>
</protein>
<dbReference type="PANTHER" id="PTHR42783">
    <property type="entry name" value="GLUTAMATE SYNTHASE [NADPH] SMALL CHAIN"/>
    <property type="match status" value="1"/>
</dbReference>
<feature type="domain" description="Dihydroprymidine dehydrogenase" evidence="2">
    <location>
        <begin position="19"/>
        <end position="128"/>
    </location>
</feature>
<feature type="domain" description="FAD/NAD(P)-binding" evidence="1">
    <location>
        <begin position="141"/>
        <end position="450"/>
    </location>
</feature>
<proteinExistence type="predicted"/>
<accession>A0A9D1PRG4</accession>
<dbReference type="InterPro" id="IPR028261">
    <property type="entry name" value="DPD_II"/>
</dbReference>
<evidence type="ECO:0000313" key="4">
    <source>
        <dbReference type="Proteomes" id="UP000824162"/>
    </source>
</evidence>
<gene>
    <name evidence="3" type="primary">gltA</name>
    <name evidence="3" type="ORF">H9900_01805</name>
</gene>
<dbReference type="InterPro" id="IPR009051">
    <property type="entry name" value="Helical_ferredxn"/>
</dbReference>
<dbReference type="Gene3D" id="3.50.50.60">
    <property type="entry name" value="FAD/NAD(P)-binding domain"/>
    <property type="match status" value="2"/>
</dbReference>
<evidence type="ECO:0000313" key="3">
    <source>
        <dbReference type="EMBL" id="HIV85525.1"/>
    </source>
</evidence>